<evidence type="ECO:0000256" key="1">
    <source>
        <dbReference type="SAM" id="MobiDB-lite"/>
    </source>
</evidence>
<dbReference type="RefSeq" id="XP_069230151.1">
    <property type="nucleotide sequence ID" value="XM_069372806.1"/>
</dbReference>
<feature type="compositionally biased region" description="Basic and acidic residues" evidence="1">
    <location>
        <begin position="353"/>
        <end position="363"/>
    </location>
</feature>
<evidence type="ECO:0000313" key="2">
    <source>
        <dbReference type="EMBL" id="KAL1587046.1"/>
    </source>
</evidence>
<feature type="region of interest" description="Disordered" evidence="1">
    <location>
        <begin position="334"/>
        <end position="363"/>
    </location>
</feature>
<dbReference type="GO" id="GO:0005743">
    <property type="term" value="C:mitochondrial inner membrane"/>
    <property type="evidence" value="ECO:0007669"/>
    <property type="project" value="TreeGrafter"/>
</dbReference>
<dbReference type="GO" id="GO:0033615">
    <property type="term" value="P:mitochondrial proton-transporting ATP synthase complex assembly"/>
    <property type="evidence" value="ECO:0007669"/>
    <property type="project" value="TreeGrafter"/>
</dbReference>
<evidence type="ECO:0000313" key="3">
    <source>
        <dbReference type="Proteomes" id="UP000803884"/>
    </source>
</evidence>
<dbReference type="Proteomes" id="UP000803884">
    <property type="component" value="Unassembled WGS sequence"/>
</dbReference>
<protein>
    <recommendedName>
        <fullName evidence="4">Mitochondrial ATPase complex subunit ATP10</fullName>
    </recommendedName>
</protein>
<evidence type="ECO:0008006" key="4">
    <source>
        <dbReference type="Google" id="ProtNLM"/>
    </source>
</evidence>
<dbReference type="EMBL" id="JAAQHG020000012">
    <property type="protein sequence ID" value="KAL1587046.1"/>
    <property type="molecule type" value="Genomic_DNA"/>
</dbReference>
<sequence>MKAPSPLGLQALRLLALTETRSSCTLTNRRTYASQPSQKDPKPTQKQPPPPAPFNKPVPTDLPGYKLRAQPDDSDEFQPTPLSRPIGMPYPPVPGDNMGLDLRSLRQRRDDFVNYEKHLQKRSRMTKQISKPYFRDWSNLRFHKGKQFVAPPRLFRAEHALFFPNFFGKTLRKDAARVDSKDGYRGYGRNSCEATRGKVSVVSIVSSQWAVNQTATFVSPKQNAALHQVLADAKDCAQVVEINREENWLKWWILQLFKGNLRRTRSLEEQGRYFMVYRGVSDVMKEAIGLLNDVTGYVYLVDEENRIRWAGSANAEPEEKESLVSCLSKLIHEARMPKSEKPQPSLEDAVDDVTGRESKAATA</sequence>
<reference evidence="2 3" key="1">
    <citation type="journal article" date="2020" name="Microbiol. Resour. Announc.">
        <title>Draft Genome Sequence of a Cladosporium Species Isolated from the Mesophotic Ascidian Didemnum maculosum.</title>
        <authorList>
            <person name="Gioti A."/>
            <person name="Siaperas R."/>
            <person name="Nikolaivits E."/>
            <person name="Le Goff G."/>
            <person name="Ouazzani J."/>
            <person name="Kotoulas G."/>
            <person name="Topakas E."/>
        </authorList>
    </citation>
    <scope>NUCLEOTIDE SEQUENCE [LARGE SCALE GENOMIC DNA]</scope>
    <source>
        <strain evidence="2 3">TM138-S3</strain>
    </source>
</reference>
<feature type="compositionally biased region" description="Pro residues" evidence="1">
    <location>
        <begin position="46"/>
        <end position="56"/>
    </location>
</feature>
<dbReference type="PANTHER" id="PTHR28106">
    <property type="entry name" value="MITOCHONDRIAL ATPASE COMPLEX SUBUNIT ATP10"/>
    <property type="match status" value="1"/>
</dbReference>
<dbReference type="AlphaFoldDB" id="A0AB34KU28"/>
<feature type="compositionally biased region" description="Polar residues" evidence="1">
    <location>
        <begin position="19"/>
        <end position="34"/>
    </location>
</feature>
<name>A0AB34KU28_9PEZI</name>
<organism evidence="2 3">
    <name type="scientific">Cladosporium halotolerans</name>
    <dbReference type="NCBI Taxonomy" id="1052096"/>
    <lineage>
        <taxon>Eukaryota</taxon>
        <taxon>Fungi</taxon>
        <taxon>Dikarya</taxon>
        <taxon>Ascomycota</taxon>
        <taxon>Pezizomycotina</taxon>
        <taxon>Dothideomycetes</taxon>
        <taxon>Dothideomycetidae</taxon>
        <taxon>Cladosporiales</taxon>
        <taxon>Cladosporiaceae</taxon>
        <taxon>Cladosporium</taxon>
    </lineage>
</organism>
<keyword evidence="3" id="KW-1185">Reference proteome</keyword>
<proteinExistence type="predicted"/>
<dbReference type="PANTHER" id="PTHR28106:SF1">
    <property type="entry name" value="MITOCHONDRIAL ATPASE COMPLEX SUBUNIT ATP10"/>
    <property type="match status" value="1"/>
</dbReference>
<gene>
    <name evidence="2" type="ORF">WHR41_04200</name>
</gene>
<comment type="caution">
    <text evidence="2">The sequence shown here is derived from an EMBL/GenBank/DDBJ whole genome shotgun (WGS) entry which is preliminary data.</text>
</comment>
<dbReference type="GeneID" id="96005644"/>
<dbReference type="Pfam" id="PF05176">
    <property type="entry name" value="ATP-synt_10"/>
    <property type="match status" value="1"/>
</dbReference>
<dbReference type="InterPro" id="IPR007849">
    <property type="entry name" value="ATP10"/>
</dbReference>
<feature type="region of interest" description="Disordered" evidence="1">
    <location>
        <begin position="19"/>
        <end position="92"/>
    </location>
</feature>
<accession>A0AB34KU28</accession>